<comment type="similarity">
    <text evidence="1">Belongs to the NAD(P)-dependent epimerase/dehydratase family.</text>
</comment>
<reference evidence="3 4" key="1">
    <citation type="journal article" date="1992" name="Lakartidningen">
        <title>[Penicillin V and not amoxicillin is the first choice preparation in acute otitis].</title>
        <authorList>
            <person name="Kamme C."/>
            <person name="Lundgren K."/>
            <person name="Prellner K."/>
        </authorList>
    </citation>
    <scope>NUCLEOTIDE SEQUENCE [LARGE SCALE GENOMIC DNA]</scope>
    <source>
        <strain evidence="3 4">PC5538III-lc</strain>
    </source>
</reference>
<comment type="caution">
    <text evidence="3">The sequence shown here is derived from an EMBL/GenBank/DDBJ whole genome shotgun (WGS) entry which is preliminary data.</text>
</comment>
<protein>
    <submittedName>
        <fullName evidence="3">NAD(P)-dependent oxidoreductase</fullName>
    </submittedName>
</protein>
<gene>
    <name evidence="3" type="ORF">EPJ69_07495</name>
</gene>
<dbReference type="InterPro" id="IPR051225">
    <property type="entry name" value="NAD(P)_epim/dehydratase"/>
</dbReference>
<organism evidence="3 4">
    <name type="scientific">Brachyspira aalborgi</name>
    <dbReference type="NCBI Taxonomy" id="29522"/>
    <lineage>
        <taxon>Bacteria</taxon>
        <taxon>Pseudomonadati</taxon>
        <taxon>Spirochaetota</taxon>
        <taxon>Spirochaetia</taxon>
        <taxon>Brachyspirales</taxon>
        <taxon>Brachyspiraceae</taxon>
        <taxon>Brachyspira</taxon>
    </lineage>
</organism>
<dbReference type="EMBL" id="SAXX01000021">
    <property type="protein sequence ID" value="TXJ31471.1"/>
    <property type="molecule type" value="Genomic_DNA"/>
</dbReference>
<name>A0A5C8E418_9SPIR</name>
<accession>A0A5C8E418</accession>
<dbReference type="GO" id="GO:0006694">
    <property type="term" value="P:steroid biosynthetic process"/>
    <property type="evidence" value="ECO:0007669"/>
    <property type="project" value="InterPro"/>
</dbReference>
<feature type="domain" description="3-beta hydroxysteroid dehydrogenase/isomerase" evidence="2">
    <location>
        <begin position="7"/>
        <end position="169"/>
    </location>
</feature>
<dbReference type="RefSeq" id="WP_147736806.1">
    <property type="nucleotide sequence ID" value="NZ_SAXX01000021.1"/>
</dbReference>
<evidence type="ECO:0000259" key="2">
    <source>
        <dbReference type="Pfam" id="PF01073"/>
    </source>
</evidence>
<dbReference type="Proteomes" id="UP000324707">
    <property type="component" value="Unassembled WGS sequence"/>
</dbReference>
<dbReference type="InterPro" id="IPR002225">
    <property type="entry name" value="3Beta_OHSteriod_DH/Estase"/>
</dbReference>
<dbReference type="Gene3D" id="3.40.50.720">
    <property type="entry name" value="NAD(P)-binding Rossmann-like Domain"/>
    <property type="match status" value="1"/>
</dbReference>
<dbReference type="PANTHER" id="PTHR42687:SF1">
    <property type="entry name" value="L-THREONINE 3-DEHYDROGENASE, MITOCHONDRIAL"/>
    <property type="match status" value="1"/>
</dbReference>
<evidence type="ECO:0000313" key="4">
    <source>
        <dbReference type="Proteomes" id="UP000324707"/>
    </source>
</evidence>
<dbReference type="GO" id="GO:0008743">
    <property type="term" value="F:L-threonine 3-dehydrogenase activity"/>
    <property type="evidence" value="ECO:0007669"/>
    <property type="project" value="TreeGrafter"/>
</dbReference>
<dbReference type="Pfam" id="PF01073">
    <property type="entry name" value="3Beta_HSD"/>
    <property type="match status" value="1"/>
</dbReference>
<dbReference type="InterPro" id="IPR036291">
    <property type="entry name" value="NAD(P)-bd_dom_sf"/>
</dbReference>
<evidence type="ECO:0000256" key="1">
    <source>
        <dbReference type="ARBA" id="ARBA00007637"/>
    </source>
</evidence>
<sequence>MKYKIALTGSTGNMGVETLRQLSKIDEIEIIKVLIRKESVKKATKLKSKYKNRIEIIIGNIENKEDCEKLIKDADYIFNLAAIIPPKSDKFPELNYKINYLGAKNIVDSILETEETKKPKLIYISTVGLYGNRNEKNPWARVGDPLIISNYDLYSYYKLKAERYILESSLKNRAIIRQTAMLHNRMLTDNMSDGLMFHTCYNAPLEWITARDSGYLMKRIIEEDLKNKLDNYFWRGVFNLGSKAENRMIGYDIFNEGFKLIGGNAKKYMQPNWNATRNFHGVWYYDGDKLEKLFHYQRDSINDYWKEIAKKHWYYSLAKIVPSKLIKIFAIERLLLDSNSPRYWHKNKEFGKIISAFGSVKNYENMPKKWSDFNLLKENKDFEGNYINYEELKNINNAKLLNHGYNENKKDNEINIEDLKEAAEFRGGKLLSEKMENLEIKLLWECSEGHKFEAKPTTIIKAGHWCEKCFENHTWSFDKLAKKNPFYAQVYYNSHDKNENMIYYFDKDFKACHKKF</sequence>
<dbReference type="PANTHER" id="PTHR42687">
    <property type="entry name" value="L-THREONINE 3-DEHYDROGENASE"/>
    <property type="match status" value="1"/>
</dbReference>
<evidence type="ECO:0000313" key="3">
    <source>
        <dbReference type="EMBL" id="TXJ31471.1"/>
    </source>
</evidence>
<dbReference type="SUPFAM" id="SSF51735">
    <property type="entry name" value="NAD(P)-binding Rossmann-fold domains"/>
    <property type="match status" value="1"/>
</dbReference>
<dbReference type="GO" id="GO:0006567">
    <property type="term" value="P:L-threonine catabolic process"/>
    <property type="evidence" value="ECO:0007669"/>
    <property type="project" value="TreeGrafter"/>
</dbReference>
<dbReference type="AlphaFoldDB" id="A0A5C8E418"/>
<proteinExistence type="inferred from homology"/>